<proteinExistence type="predicted"/>
<feature type="non-terminal residue" evidence="1">
    <location>
        <position position="1"/>
    </location>
</feature>
<dbReference type="PANTHER" id="PTHR31400">
    <property type="entry name" value="GUANYLYL CYCLASE DOMAIN CONTAINING PROTEIN 1 GUCD1"/>
    <property type="match status" value="1"/>
</dbReference>
<reference evidence="1" key="1">
    <citation type="journal article" date="2020" name="Fungal Divers.">
        <title>Resolving the Mortierellaceae phylogeny through synthesis of multi-gene phylogenetics and phylogenomics.</title>
        <authorList>
            <person name="Vandepol N."/>
            <person name="Liber J."/>
            <person name="Desiro A."/>
            <person name="Na H."/>
            <person name="Kennedy M."/>
            <person name="Barry K."/>
            <person name="Grigoriev I.V."/>
            <person name="Miller A.N."/>
            <person name="O'Donnell K."/>
            <person name="Stajich J.E."/>
            <person name="Bonito G."/>
        </authorList>
    </citation>
    <scope>NUCLEOTIDE SEQUENCE</scope>
    <source>
        <strain evidence="1">KOD1015</strain>
    </source>
</reference>
<dbReference type="Proteomes" id="UP000780801">
    <property type="component" value="Unassembled WGS sequence"/>
</dbReference>
<dbReference type="AlphaFoldDB" id="A0A9P6FLD7"/>
<accession>A0A9P6FLD7</accession>
<dbReference type="OrthoDB" id="206796at2759"/>
<evidence type="ECO:0000313" key="1">
    <source>
        <dbReference type="EMBL" id="KAF9577201.1"/>
    </source>
</evidence>
<evidence type="ECO:0000313" key="2">
    <source>
        <dbReference type="Proteomes" id="UP000780801"/>
    </source>
</evidence>
<gene>
    <name evidence="1" type="primary">GUCD1</name>
    <name evidence="1" type="ORF">BGW38_007749</name>
</gene>
<dbReference type="Pfam" id="PF09778">
    <property type="entry name" value="Guanylate_cyc_2"/>
    <property type="match status" value="1"/>
</dbReference>
<dbReference type="PANTHER" id="PTHR31400:SF1">
    <property type="entry name" value="PROTEIN GUCD1"/>
    <property type="match status" value="1"/>
</dbReference>
<dbReference type="EMBL" id="JAABOA010005152">
    <property type="protein sequence ID" value="KAF9577201.1"/>
    <property type="molecule type" value="Genomic_DNA"/>
</dbReference>
<dbReference type="InterPro" id="IPR018616">
    <property type="entry name" value="GUCD1"/>
</dbReference>
<feature type="non-terminal residue" evidence="1">
    <location>
        <position position="128"/>
    </location>
</feature>
<keyword evidence="2" id="KW-1185">Reference proteome</keyword>
<organism evidence="1 2">
    <name type="scientific">Lunasporangiospora selenospora</name>
    <dbReference type="NCBI Taxonomy" id="979761"/>
    <lineage>
        <taxon>Eukaryota</taxon>
        <taxon>Fungi</taxon>
        <taxon>Fungi incertae sedis</taxon>
        <taxon>Mucoromycota</taxon>
        <taxon>Mortierellomycotina</taxon>
        <taxon>Mortierellomycetes</taxon>
        <taxon>Mortierellales</taxon>
        <taxon>Mortierellaceae</taxon>
        <taxon>Lunasporangiospora</taxon>
    </lineage>
</organism>
<sequence length="128" mass="14774">ESVWTIDLAYLLRKLSNDQMELQKLGSARRSQPHVPTLSIGEDEGWDFTYYTKTIGADTAHSKELFYRTSFDDDQARVNTLFEGADAANIRVLNLTLPLDDFKRFLYCGKYGVITLVNQRMLRCRQCL</sequence>
<name>A0A9P6FLD7_9FUNG</name>
<comment type="caution">
    <text evidence="1">The sequence shown here is derived from an EMBL/GenBank/DDBJ whole genome shotgun (WGS) entry which is preliminary data.</text>
</comment>
<protein>
    <submittedName>
        <fullName evidence="1">Guanylyl cyclase domain-containing protein 1</fullName>
    </submittedName>
</protein>